<evidence type="ECO:0000256" key="1">
    <source>
        <dbReference type="SAM" id="Phobius"/>
    </source>
</evidence>
<accession>A0A9N8HQB0</accession>
<dbReference type="Gene3D" id="3.40.50.150">
    <property type="entry name" value="Vaccinia Virus protein VP39"/>
    <property type="match status" value="1"/>
</dbReference>
<proteinExistence type="predicted"/>
<protein>
    <submittedName>
        <fullName evidence="2">Uncharacterized protein</fullName>
    </submittedName>
</protein>
<dbReference type="SUPFAM" id="SSF53335">
    <property type="entry name" value="S-adenosyl-L-methionine-dependent methyltransferases"/>
    <property type="match status" value="1"/>
</dbReference>
<comment type="caution">
    <text evidence="2">The sequence shown here is derived from an EMBL/GenBank/DDBJ whole genome shotgun (WGS) entry which is preliminary data.</text>
</comment>
<dbReference type="Proteomes" id="UP001153069">
    <property type="component" value="Unassembled WGS sequence"/>
</dbReference>
<dbReference type="EMBL" id="CAICTM010001175">
    <property type="protein sequence ID" value="CAB9521232.1"/>
    <property type="molecule type" value="Genomic_DNA"/>
</dbReference>
<organism evidence="2 3">
    <name type="scientific">Seminavis robusta</name>
    <dbReference type="NCBI Taxonomy" id="568900"/>
    <lineage>
        <taxon>Eukaryota</taxon>
        <taxon>Sar</taxon>
        <taxon>Stramenopiles</taxon>
        <taxon>Ochrophyta</taxon>
        <taxon>Bacillariophyta</taxon>
        <taxon>Bacillariophyceae</taxon>
        <taxon>Bacillariophycidae</taxon>
        <taxon>Naviculales</taxon>
        <taxon>Naviculaceae</taxon>
        <taxon>Seminavis</taxon>
    </lineage>
</organism>
<dbReference type="InterPro" id="IPR029063">
    <property type="entry name" value="SAM-dependent_MTases_sf"/>
</dbReference>
<keyword evidence="1" id="KW-0472">Membrane</keyword>
<dbReference type="AlphaFoldDB" id="A0A9N8HQB0"/>
<reference evidence="2" key="1">
    <citation type="submission" date="2020-06" db="EMBL/GenBank/DDBJ databases">
        <authorList>
            <consortium name="Plant Systems Biology data submission"/>
        </authorList>
    </citation>
    <scope>NUCLEOTIDE SEQUENCE</scope>
    <source>
        <strain evidence="2">D6</strain>
    </source>
</reference>
<feature type="transmembrane region" description="Helical" evidence="1">
    <location>
        <begin position="171"/>
        <end position="189"/>
    </location>
</feature>
<name>A0A9N8HQB0_9STRA</name>
<sequence>MAFMDDNDFYRLLSAAVERDASFGDEELLKTPLEEGRIYNNTKTEGETDEFTKAIRILRDSRRINLSWFRLFWRRRRSLVPKNVAITPTILSGLCGYASKRRVHDNKRQQLLLQQQQQQAVTASGQAAVVEGNKKKNKVVTVTSSDLLRYCQGCRSQAIQKVRRKKRRKRFLLFMTPVIALFSLTAFVVKRMSRVLDEMENLKDTDEWLCSTLPQPSVQQTCHFVDTTAFHVLYNDGFQSDELATDALVCNVPQQTDPEIRICNPSKYSMHLQLINETLTMDQVMGIKPVPFQSQITREELYAQETVVNQIVRQSIEQFAENFDSAQNNKAVLDVGAGFGASLYSILPLMGQYHVQPTPTTRPRRRQAKPPMLHYTGFTLGPLEVARAKDLAASYLQGMEEVVNASFAFGNLVSDQPLPQLKVKQSYDVILAIESLSFAEEKKLKPLLHAMFGALRKGGILILVDDIVLPKDPTDPGFHNSQLKVNLFRQALMRPSILSHEQWVELFRATGFKMLEARELTLEFELLPDHIDVSLPRTESNILFSYTAVRVWRFLLDTYQKLMLRSLLVLRYVLQRRGDQDEIWGKKLGAWLRMVLLSHSATSTQRANSLRKGAYENADLSYNLYVLKR</sequence>
<keyword evidence="1" id="KW-0812">Transmembrane</keyword>
<gene>
    <name evidence="2" type="ORF">SEMRO_1177_G249340.1</name>
</gene>
<keyword evidence="3" id="KW-1185">Reference proteome</keyword>
<evidence type="ECO:0000313" key="3">
    <source>
        <dbReference type="Proteomes" id="UP001153069"/>
    </source>
</evidence>
<evidence type="ECO:0000313" key="2">
    <source>
        <dbReference type="EMBL" id="CAB9521232.1"/>
    </source>
</evidence>
<keyword evidence="1" id="KW-1133">Transmembrane helix</keyword>